<protein>
    <submittedName>
        <fullName evidence="1">Uncharacterized protein</fullName>
    </submittedName>
</protein>
<gene>
    <name evidence="1" type="ORF">HELGO_WM31957</name>
</gene>
<reference evidence="1" key="1">
    <citation type="submission" date="2020-01" db="EMBL/GenBank/DDBJ databases">
        <authorList>
            <person name="Meier V. D."/>
            <person name="Meier V D."/>
        </authorList>
    </citation>
    <scope>NUCLEOTIDE SEQUENCE</scope>
    <source>
        <strain evidence="1">HLG_WM_MAG_03</strain>
    </source>
</reference>
<accession>A0A6S6RUC4</accession>
<proteinExistence type="predicted"/>
<organism evidence="1">
    <name type="scientific">uncultured Sulfurovum sp</name>
    <dbReference type="NCBI Taxonomy" id="269237"/>
    <lineage>
        <taxon>Bacteria</taxon>
        <taxon>Pseudomonadati</taxon>
        <taxon>Campylobacterota</taxon>
        <taxon>Epsilonproteobacteria</taxon>
        <taxon>Campylobacterales</taxon>
        <taxon>Sulfurovaceae</taxon>
        <taxon>Sulfurovum</taxon>
        <taxon>environmental samples</taxon>
    </lineage>
</organism>
<name>A0A6S6RUC4_9BACT</name>
<dbReference type="EMBL" id="CACVAR010000067">
    <property type="protein sequence ID" value="CAA6800217.1"/>
    <property type="molecule type" value="Genomic_DNA"/>
</dbReference>
<sequence length="48" mass="5579">MNNDELLNLYLEKLRQLAKESLEDKKALSVMEALKQSMIFLEGEMTGY</sequence>
<evidence type="ECO:0000313" key="1">
    <source>
        <dbReference type="EMBL" id="CAA6800217.1"/>
    </source>
</evidence>
<dbReference type="AlphaFoldDB" id="A0A6S6RUC4"/>